<keyword evidence="4" id="KW-1185">Reference proteome</keyword>
<evidence type="ECO:0000259" key="2">
    <source>
        <dbReference type="Pfam" id="PF20150"/>
    </source>
</evidence>
<sequence length="414" mass="47495">MEYFCDQVQNSTGSTGSQQQAKFHSFPKLPTEIRLMIWRHSLQGQRVIRIHLEGFPTRWTVDGHQVLSKLFRVNREARWAALRFYRVHLACHLKQAGRNDGLEDVPKPITVHMNPEYDILSISWESCRYANEALVDFIYLLKVKHDPLHIGLVNLAVECHSLLGIFCRTCSAHTLDVQYGGGLSWLHKDDVLETLSKSSIITDRQKREIFIETFSQLREIMFVVQIEDSRRDMFDGMPDENWAHSAGHRVRLNPTWPAAPMNPAIQLSQSQVQDVTEGLRQIAIAGLSPKSMFKIWKQMLKKSGIAVPHAKYQHLLISNPELKRPWLSDQENSAHATKPDGETVQTEPESPRVSPRIDGKGTIEPTSIFCFLPFETARRLHHKSHDNGTHRSPLDLSRRWPQFWGPIATDGRNL</sequence>
<organism evidence="3 4">
    <name type="scientific">Microthyrium microscopicum</name>
    <dbReference type="NCBI Taxonomy" id="703497"/>
    <lineage>
        <taxon>Eukaryota</taxon>
        <taxon>Fungi</taxon>
        <taxon>Dikarya</taxon>
        <taxon>Ascomycota</taxon>
        <taxon>Pezizomycotina</taxon>
        <taxon>Dothideomycetes</taxon>
        <taxon>Dothideomycetes incertae sedis</taxon>
        <taxon>Microthyriales</taxon>
        <taxon>Microthyriaceae</taxon>
        <taxon>Microthyrium</taxon>
    </lineage>
</organism>
<proteinExistence type="predicted"/>
<dbReference type="PANTHER" id="PTHR35910:SF6">
    <property type="entry name" value="2EXR DOMAIN-CONTAINING PROTEIN"/>
    <property type="match status" value="1"/>
</dbReference>
<reference evidence="3" key="1">
    <citation type="journal article" date="2020" name="Stud. Mycol.">
        <title>101 Dothideomycetes genomes: a test case for predicting lifestyles and emergence of pathogens.</title>
        <authorList>
            <person name="Haridas S."/>
            <person name="Albert R."/>
            <person name="Binder M."/>
            <person name="Bloem J."/>
            <person name="Labutti K."/>
            <person name="Salamov A."/>
            <person name="Andreopoulos B."/>
            <person name="Baker S."/>
            <person name="Barry K."/>
            <person name="Bills G."/>
            <person name="Bluhm B."/>
            <person name="Cannon C."/>
            <person name="Castanera R."/>
            <person name="Culley D."/>
            <person name="Daum C."/>
            <person name="Ezra D."/>
            <person name="Gonzalez J."/>
            <person name="Henrissat B."/>
            <person name="Kuo A."/>
            <person name="Liang C."/>
            <person name="Lipzen A."/>
            <person name="Lutzoni F."/>
            <person name="Magnuson J."/>
            <person name="Mondo S."/>
            <person name="Nolan M."/>
            <person name="Ohm R."/>
            <person name="Pangilinan J."/>
            <person name="Park H.-J."/>
            <person name="Ramirez L."/>
            <person name="Alfaro M."/>
            <person name="Sun H."/>
            <person name="Tritt A."/>
            <person name="Yoshinaga Y."/>
            <person name="Zwiers L.-H."/>
            <person name="Turgeon B."/>
            <person name="Goodwin S."/>
            <person name="Spatafora J."/>
            <person name="Crous P."/>
            <person name="Grigoriev I."/>
        </authorList>
    </citation>
    <scope>NUCLEOTIDE SEQUENCE</scope>
    <source>
        <strain evidence="3">CBS 115976</strain>
    </source>
</reference>
<gene>
    <name evidence="3" type="ORF">BT63DRAFT_477992</name>
</gene>
<dbReference type="InterPro" id="IPR045518">
    <property type="entry name" value="2EXR"/>
</dbReference>
<dbReference type="AlphaFoldDB" id="A0A6A6UH58"/>
<dbReference type="EMBL" id="MU004233">
    <property type="protein sequence ID" value="KAF2671522.1"/>
    <property type="molecule type" value="Genomic_DNA"/>
</dbReference>
<accession>A0A6A6UH58</accession>
<dbReference type="Pfam" id="PF20150">
    <property type="entry name" value="2EXR"/>
    <property type="match status" value="1"/>
</dbReference>
<protein>
    <recommendedName>
        <fullName evidence="2">2EXR domain-containing protein</fullName>
    </recommendedName>
</protein>
<evidence type="ECO:0000313" key="4">
    <source>
        <dbReference type="Proteomes" id="UP000799302"/>
    </source>
</evidence>
<dbReference type="OrthoDB" id="3469466at2759"/>
<dbReference type="Proteomes" id="UP000799302">
    <property type="component" value="Unassembled WGS sequence"/>
</dbReference>
<name>A0A6A6UH58_9PEZI</name>
<feature type="domain" description="2EXR" evidence="2">
    <location>
        <begin position="23"/>
        <end position="120"/>
    </location>
</feature>
<evidence type="ECO:0000256" key="1">
    <source>
        <dbReference type="SAM" id="MobiDB-lite"/>
    </source>
</evidence>
<feature type="region of interest" description="Disordered" evidence="1">
    <location>
        <begin position="330"/>
        <end position="360"/>
    </location>
</feature>
<evidence type="ECO:0000313" key="3">
    <source>
        <dbReference type="EMBL" id="KAF2671522.1"/>
    </source>
</evidence>
<dbReference type="PANTHER" id="PTHR35910">
    <property type="entry name" value="2EXR DOMAIN-CONTAINING PROTEIN"/>
    <property type="match status" value="1"/>
</dbReference>